<dbReference type="OrthoDB" id="1927209at2759"/>
<dbReference type="EMBL" id="JRKL02002001">
    <property type="protein sequence ID" value="KAF3960964.1"/>
    <property type="molecule type" value="Genomic_DNA"/>
</dbReference>
<dbReference type="PROSITE" id="PS51667">
    <property type="entry name" value="WRC"/>
    <property type="match status" value="1"/>
</dbReference>
<dbReference type="PROSITE" id="PS51666">
    <property type="entry name" value="QLQ"/>
    <property type="match status" value="1"/>
</dbReference>
<feature type="compositionally biased region" description="Low complexity" evidence="6">
    <location>
        <begin position="473"/>
        <end position="482"/>
    </location>
</feature>
<organism evidence="9 10">
    <name type="scientific">Castanea mollissima</name>
    <name type="common">Chinese chestnut</name>
    <dbReference type="NCBI Taxonomy" id="60419"/>
    <lineage>
        <taxon>Eukaryota</taxon>
        <taxon>Viridiplantae</taxon>
        <taxon>Streptophyta</taxon>
        <taxon>Embryophyta</taxon>
        <taxon>Tracheophyta</taxon>
        <taxon>Spermatophyta</taxon>
        <taxon>Magnoliopsida</taxon>
        <taxon>eudicotyledons</taxon>
        <taxon>Gunneridae</taxon>
        <taxon>Pentapetalae</taxon>
        <taxon>rosids</taxon>
        <taxon>fabids</taxon>
        <taxon>Fagales</taxon>
        <taxon>Fagaceae</taxon>
        <taxon>Castanea</taxon>
    </lineage>
</organism>
<evidence type="ECO:0000313" key="9">
    <source>
        <dbReference type="EMBL" id="KAF3960964.1"/>
    </source>
</evidence>
<protein>
    <recommendedName>
        <fullName evidence="5">Growth-regulating factor</fullName>
    </recommendedName>
</protein>
<dbReference type="AlphaFoldDB" id="A0A8J4RBC4"/>
<keyword evidence="5" id="KW-0010">Activator</keyword>
<comment type="function">
    <text evidence="5">Transcription activator.</text>
</comment>
<dbReference type="Pfam" id="PF08880">
    <property type="entry name" value="QLQ"/>
    <property type="match status" value="1"/>
</dbReference>
<evidence type="ECO:0000256" key="2">
    <source>
        <dbReference type="ARBA" id="ARBA00008122"/>
    </source>
</evidence>
<evidence type="ECO:0000256" key="1">
    <source>
        <dbReference type="ARBA" id="ARBA00004123"/>
    </source>
</evidence>
<feature type="short sequence motif" description="Bipartite nuclear localization signal" evidence="4">
    <location>
        <begin position="122"/>
        <end position="132"/>
    </location>
</feature>
<dbReference type="GO" id="GO:0099402">
    <property type="term" value="P:plant organ development"/>
    <property type="evidence" value="ECO:0007669"/>
    <property type="project" value="UniProtKB-ARBA"/>
</dbReference>
<keyword evidence="5" id="KW-0804">Transcription</keyword>
<comment type="caution">
    <text evidence="9">The sequence shown here is derived from an EMBL/GenBank/DDBJ whole genome shotgun (WGS) entry which is preliminary data.</text>
</comment>
<proteinExistence type="inferred from homology"/>
<dbReference type="InterPro" id="IPR031137">
    <property type="entry name" value="GRF"/>
</dbReference>
<keyword evidence="5" id="KW-0805">Transcription regulation</keyword>
<feature type="compositionally biased region" description="Low complexity" evidence="6">
    <location>
        <begin position="168"/>
        <end position="200"/>
    </location>
</feature>
<evidence type="ECO:0000313" key="10">
    <source>
        <dbReference type="Proteomes" id="UP000737018"/>
    </source>
</evidence>
<feature type="short sequence motif" description="Bipartite nuclear localization signal" evidence="4">
    <location>
        <begin position="150"/>
        <end position="157"/>
    </location>
</feature>
<evidence type="ECO:0000256" key="4">
    <source>
        <dbReference type="PROSITE-ProRule" id="PRU01002"/>
    </source>
</evidence>
<reference evidence="9" key="1">
    <citation type="submission" date="2020-03" db="EMBL/GenBank/DDBJ databases">
        <title>Castanea mollissima Vanexum genome sequencing.</title>
        <authorList>
            <person name="Staton M."/>
        </authorList>
    </citation>
    <scope>NUCLEOTIDE SEQUENCE</scope>
    <source>
        <tissue evidence="9">Leaf</tissue>
    </source>
</reference>
<comment type="domain">
    <text evidence="5">The QLQ domain and WRC domain may be involved in protein-protein interaction and DNA-binding, respectively.</text>
</comment>
<dbReference type="GO" id="GO:0006351">
    <property type="term" value="P:DNA-templated transcription"/>
    <property type="evidence" value="ECO:0007669"/>
    <property type="project" value="UniProtKB-UniRule"/>
</dbReference>
<dbReference type="Proteomes" id="UP000737018">
    <property type="component" value="Unassembled WGS sequence"/>
</dbReference>
<dbReference type="GO" id="GO:0005634">
    <property type="term" value="C:nucleus"/>
    <property type="evidence" value="ECO:0007669"/>
    <property type="project" value="UniProtKB-SubCell"/>
</dbReference>
<dbReference type="GO" id="GO:0005524">
    <property type="term" value="F:ATP binding"/>
    <property type="evidence" value="ECO:0007669"/>
    <property type="project" value="UniProtKB-UniRule"/>
</dbReference>
<dbReference type="PANTHER" id="PTHR31602">
    <property type="entry name" value="GROWTH-REGULATING FACTOR 5"/>
    <property type="match status" value="1"/>
</dbReference>
<feature type="region of interest" description="Disordered" evidence="6">
    <location>
        <begin position="456"/>
        <end position="491"/>
    </location>
</feature>
<evidence type="ECO:0000259" key="7">
    <source>
        <dbReference type="PROSITE" id="PS51666"/>
    </source>
</evidence>
<evidence type="ECO:0000256" key="5">
    <source>
        <dbReference type="RuleBase" id="RU367127"/>
    </source>
</evidence>
<feature type="domain" description="QLQ" evidence="7">
    <location>
        <begin position="48"/>
        <end position="83"/>
    </location>
</feature>
<comment type="similarity">
    <text evidence="2 5">Belongs to the GRF family.</text>
</comment>
<dbReference type="GO" id="GO:0006355">
    <property type="term" value="P:regulation of DNA-templated transcription"/>
    <property type="evidence" value="ECO:0007669"/>
    <property type="project" value="InterPro"/>
</dbReference>
<gene>
    <name evidence="9" type="ORF">CMV_014369</name>
</gene>
<dbReference type="SMART" id="SM00951">
    <property type="entry name" value="QLQ"/>
    <property type="match status" value="1"/>
</dbReference>
<dbReference type="InterPro" id="IPR014977">
    <property type="entry name" value="WRC_dom"/>
</dbReference>
<feature type="region of interest" description="Disordered" evidence="6">
    <location>
        <begin position="145"/>
        <end position="200"/>
    </location>
</feature>
<feature type="compositionally biased region" description="Polar residues" evidence="6">
    <location>
        <begin position="457"/>
        <end position="472"/>
    </location>
</feature>
<accession>A0A8J4RBC4</accession>
<comment type="subcellular location">
    <subcellularLocation>
        <location evidence="1 4 5">Nucleus</location>
    </subcellularLocation>
</comment>
<dbReference type="Pfam" id="PF08879">
    <property type="entry name" value="WRC"/>
    <property type="match status" value="1"/>
</dbReference>
<sequence length="515" mass="55648">MLNEIVSVATPITEPVNHGEKPDKFNGYSSGSLNGTGMHGALAGARGPFTPSQWMELEHQALIYKYLTANMPVPSNLLIPIRKALDSAGFTSFPGGLLRPNRLGWGSFHLGFSNNTDPEPGRCRRTDGKKWRCSRDAVADQKYCERHMNRGRHRSRKPVEGQNGHAVSGTPTANTSTSTSTSDTISKLSPIASSSSASVVVPGGASNSLAIAAHQQLKNLQSSASNPSAATTINRMFIHKENVGERMQHTSGLSILSSSIDHKPKENSFMNQKRQIPYEESTRTEFGLVTSDALLNPSSKSSSLMNCSSQELSERRTESLQSLRHFIDYWPKIQSDRSAVSWPELDMQSDSTQLSISIPTASSEFISSTSSPSSNEKLTHSPLRLSRELDPIRMGLGVSSVINEPNQRQSNWIPISWETSMGGPLGEVLHHSNNNVAYCRRSSALNLMTAGWDSSPPLGSSPTGVLQKTTFGSLSNSSAGSSPRADNHRTLEGDSLCNDLLGSTLVNSSLSLPAL</sequence>
<name>A0A8J4RBC4_9ROSI</name>
<keyword evidence="3 4" id="KW-0539">Nucleus</keyword>
<dbReference type="PANTHER" id="PTHR31602:SF51">
    <property type="entry name" value="GROWTH-REGULATING FACTOR"/>
    <property type="match status" value="1"/>
</dbReference>
<dbReference type="InterPro" id="IPR014978">
    <property type="entry name" value="Gln-Leu-Gln_QLQ"/>
</dbReference>
<keyword evidence="10" id="KW-1185">Reference proteome</keyword>
<evidence type="ECO:0000256" key="6">
    <source>
        <dbReference type="SAM" id="MobiDB-lite"/>
    </source>
</evidence>
<evidence type="ECO:0000256" key="3">
    <source>
        <dbReference type="ARBA" id="ARBA00023242"/>
    </source>
</evidence>
<feature type="domain" description="WRC" evidence="8">
    <location>
        <begin position="117"/>
        <end position="161"/>
    </location>
</feature>
<evidence type="ECO:0000259" key="8">
    <source>
        <dbReference type="PROSITE" id="PS51667"/>
    </source>
</evidence>